<feature type="transmembrane region" description="Helical" evidence="1">
    <location>
        <begin position="101"/>
        <end position="122"/>
    </location>
</feature>
<evidence type="ECO:0000313" key="3">
    <source>
        <dbReference type="Proteomes" id="UP000034048"/>
    </source>
</evidence>
<dbReference type="EMBL" id="LBWS01000004">
    <property type="protein sequence ID" value="KKR15332.1"/>
    <property type="molecule type" value="Genomic_DNA"/>
</dbReference>
<gene>
    <name evidence="2" type="ORF">UT42_C0004G0003</name>
</gene>
<keyword evidence="1" id="KW-0472">Membrane</keyword>
<evidence type="ECO:0008006" key="4">
    <source>
        <dbReference type="Google" id="ProtNLM"/>
    </source>
</evidence>
<feature type="transmembrane region" description="Helical" evidence="1">
    <location>
        <begin position="76"/>
        <end position="95"/>
    </location>
</feature>
<dbReference type="AlphaFoldDB" id="A0A0G0RNZ3"/>
<reference evidence="2 3" key="1">
    <citation type="journal article" date="2015" name="Nature">
        <title>rRNA introns, odd ribosomes, and small enigmatic genomes across a large radiation of phyla.</title>
        <authorList>
            <person name="Brown C.T."/>
            <person name="Hug L.A."/>
            <person name="Thomas B.C."/>
            <person name="Sharon I."/>
            <person name="Castelle C.J."/>
            <person name="Singh A."/>
            <person name="Wilkins M.J."/>
            <person name="Williams K.H."/>
            <person name="Banfield J.F."/>
        </authorList>
    </citation>
    <scope>NUCLEOTIDE SEQUENCE [LARGE SCALE GENOMIC DNA]</scope>
</reference>
<evidence type="ECO:0000256" key="1">
    <source>
        <dbReference type="SAM" id="Phobius"/>
    </source>
</evidence>
<keyword evidence="1" id="KW-0812">Transmembrane</keyword>
<proteinExistence type="predicted"/>
<name>A0A0G0RNZ3_9BACT</name>
<feature type="transmembrane region" description="Helical" evidence="1">
    <location>
        <begin position="40"/>
        <end position="64"/>
    </location>
</feature>
<feature type="transmembrane region" description="Helical" evidence="1">
    <location>
        <begin position="7"/>
        <end position="28"/>
    </location>
</feature>
<protein>
    <recommendedName>
        <fullName evidence="4">ATP synthase protein I</fullName>
    </recommendedName>
</protein>
<dbReference type="Proteomes" id="UP000034048">
    <property type="component" value="Unassembled WGS sequence"/>
</dbReference>
<organism evidence="2 3">
    <name type="scientific">Candidatus Falkowbacteria bacterium GW2011_GWA2_39_24</name>
    <dbReference type="NCBI Taxonomy" id="1618634"/>
    <lineage>
        <taxon>Bacteria</taxon>
        <taxon>Candidatus Falkowiibacteriota</taxon>
    </lineage>
</organism>
<comment type="caution">
    <text evidence="2">The sequence shown here is derived from an EMBL/GenBank/DDBJ whole genome shotgun (WGS) entry which is preliminary data.</text>
</comment>
<keyword evidence="1" id="KW-1133">Transmembrane helix</keyword>
<evidence type="ECO:0000313" key="2">
    <source>
        <dbReference type="EMBL" id="KKR15332.1"/>
    </source>
</evidence>
<accession>A0A0G0RNZ3</accession>
<sequence>MTLRSYLALMIFATIICALALATVLITVDPFSTNWLGFVLFYAALFLTVTGVFAILGFIIRFVFLRQRLAVKAVVVSFRQAFLAAFLITACLLLASQDLFSWLNVLLLIIGFSTLEFLLISFSAENK</sequence>